<feature type="domain" description="Dynein axonemal assembly factor 5 TPR repeats" evidence="3">
    <location>
        <begin position="354"/>
        <end position="433"/>
    </location>
</feature>
<dbReference type="OMA" id="MLAGWRD"/>
<dbReference type="Gene3D" id="1.25.10.10">
    <property type="entry name" value="Leucine-rich Repeat Variant"/>
    <property type="match status" value="1"/>
</dbReference>
<dbReference type="Proteomes" id="UP000018050">
    <property type="component" value="Unassembled WGS sequence"/>
</dbReference>
<proteinExistence type="predicted"/>
<dbReference type="EMBL" id="HG670889">
    <property type="protein sequence ID" value="CDI78565.1"/>
    <property type="molecule type" value="Genomic_DNA"/>
</dbReference>
<protein>
    <submittedName>
        <fullName evidence="4">Uncharacterized protein</fullName>
    </submittedName>
</protein>
<dbReference type="PANTHER" id="PTHR16216">
    <property type="entry name" value="DYNEIN ASSEMBLY FACTOR 5, AXONEMAL"/>
    <property type="match status" value="1"/>
</dbReference>
<dbReference type="PANTHER" id="PTHR16216:SF2">
    <property type="entry name" value="DYNEIN AXONEMAL ASSEMBLY FACTOR 5"/>
    <property type="match status" value="1"/>
</dbReference>
<name>U6GEK2_EIMAC</name>
<feature type="domain" description="Dynein axonemal assembly factor 5 TPR repeats" evidence="3">
    <location>
        <begin position="218"/>
        <end position="335"/>
    </location>
</feature>
<accession>U6GEK2</accession>
<dbReference type="InterPro" id="IPR056497">
    <property type="entry name" value="HEAT_DAAF5"/>
</dbReference>
<dbReference type="VEuPathDB" id="ToxoDB:EAH_00007870"/>
<feature type="domain" description="Dynein axonemal assembly factor 5 HEAT-repeat" evidence="2">
    <location>
        <begin position="516"/>
        <end position="700"/>
    </location>
</feature>
<dbReference type="OrthoDB" id="413572at2759"/>
<evidence type="ECO:0000259" key="2">
    <source>
        <dbReference type="Pfam" id="PF24573"/>
    </source>
</evidence>
<dbReference type="RefSeq" id="XP_013251203.1">
    <property type="nucleotide sequence ID" value="XM_013395749.1"/>
</dbReference>
<dbReference type="InterPro" id="IPR057978">
    <property type="entry name" value="TPR_DAAF5"/>
</dbReference>
<sequence length="1351" mass="150519">MDEVEGLWKDFQQASIAGADDGPLPLSSFQFPRRKAKRTVHGKIFNIHRTLATLSPKPTIDIPAQNESAGTVFKGASTPGYRTVYSIDSWQFIASTVQRQVNTLKEECTNARRCGALATLRDLFLEASVPNVFYNRTFTLLLDPLLLCLSEPSEAARHTAACLLLRFLTEVADVDIVLGDVLRGLASRFGSGDIEGVAHLPPLMRPAPEYKPLQMMPIEKSEEVRKTLLRVLQTVLNRTSDKSAWGHLDLITGLIRAATMDICHEIKFAALQTVVEFFDRHQNMLLHFTEPVARSILSCLVHQHARIRMGALRALTHVLACGLYKYNGEIIQMLAGWRDPNIVPIKALYETTTVRNYFAELLADQSPMVRMLFFDTVARWLHEFKDKADYETWIFPYLLSGLFDSFRPIQQLVFRLLEILGRQYEATHEKDLRNIKQLGTPEPWSYGGQACLSFPLGGYWDLADASKVRDETEQFVSFVSTYSERLHSLGFNGYSLSESQKEKFTKPGGALVGDPPRPCLGARMMVRTYFRRYANTLFQRVEDFKEVTMAASARLMVITFAFIEEACVEWLDSTLSICCQHLSASHQASPQALEAYKVTARLIGAFVDPEIYWDFVKCALEESCLEETHDRVAKVGLLALMLEGSFAVLQKTSNSTLGLGRLKPVVPKIAEALCYTQLLQEQYVRFAAESVTKVLQVLIPGVVRQHETLPLTTWHHLLGAICSLAAPDSVDLDAGDSNPLAPHLRDLLDNLAICSGFATNELSSLKEKDTLWHLVEVSSGCPPANLAALNTYVRYLPCASIREEETFELLLEKLQEFSSATQKAATRRGTRRTALRLIKRLVLESPLTNQSSDTDSSSPVIQLSCAFPALKASINWDNLSSREPTEAQANVTAPEKKVESSENRNKLLKSPIQAAAKILTSILLNKLRQLDFADDLEDTLLALTEFFTLPQPPSCAISLHETLETSGFIRILGRFLQDHALHRRLFCVACGVYAEECAARYPKKYPATVLEDIPLGKRRELRLSAIKASAALKGQAVLLMRLSLPVVLKSCISLKCLLNALVGSLHPPSTLQQLQDMRMGENNDASWNKLSSCEVEMGLDDACDQCREKAAALVEDKTGQGDNRTVPHCTSSLPFQPQSPWLLFQIAGCIWDAVSMVISCHVSSASRDANTHVPGKRLALCFPQSLVMPRAWHLPVHSHLQLESAGRALLELCTESELIRAVDSCVRQIVEIQGPASTDAKLFMDKFKNDSRHRTETSPSLKEAVTMAKSQVESLPAETQKEQAVLALMYVIRLFGIVRPSAIQECIKQYDYKGHFSRREVLVRILGNPTIAPSGSLESATFSNQPRLDVA</sequence>
<dbReference type="InterPro" id="IPR011989">
    <property type="entry name" value="ARM-like"/>
</dbReference>
<dbReference type="Pfam" id="PF25757">
    <property type="entry name" value="TPR_DNAAF5"/>
    <property type="match status" value="2"/>
</dbReference>
<dbReference type="SUPFAM" id="SSF48371">
    <property type="entry name" value="ARM repeat"/>
    <property type="match status" value="1"/>
</dbReference>
<evidence type="ECO:0000313" key="5">
    <source>
        <dbReference type="Proteomes" id="UP000018050"/>
    </source>
</evidence>
<dbReference type="InterPro" id="IPR052623">
    <property type="entry name" value="DAAF5"/>
</dbReference>
<evidence type="ECO:0000256" key="1">
    <source>
        <dbReference type="SAM" id="MobiDB-lite"/>
    </source>
</evidence>
<evidence type="ECO:0000313" key="4">
    <source>
        <dbReference type="EMBL" id="CDI78565.1"/>
    </source>
</evidence>
<feature type="compositionally biased region" description="Basic and acidic residues" evidence="1">
    <location>
        <begin position="894"/>
        <end position="904"/>
    </location>
</feature>
<dbReference type="GeneID" id="25268857"/>
<dbReference type="InterPro" id="IPR016024">
    <property type="entry name" value="ARM-type_fold"/>
</dbReference>
<evidence type="ECO:0000259" key="3">
    <source>
        <dbReference type="Pfam" id="PF25757"/>
    </source>
</evidence>
<feature type="region of interest" description="Disordered" evidence="1">
    <location>
        <begin position="883"/>
        <end position="904"/>
    </location>
</feature>
<reference evidence="4" key="1">
    <citation type="submission" date="2013-10" db="EMBL/GenBank/DDBJ databases">
        <title>Genomic analysis of the causative agents of coccidiosis in chickens.</title>
        <authorList>
            <person name="Reid A.J."/>
            <person name="Blake D."/>
            <person name="Billington K."/>
            <person name="Browne H."/>
            <person name="Dunn M."/>
            <person name="Hung S."/>
            <person name="Kawahara F."/>
            <person name="Miranda-Saavedra D."/>
            <person name="Mourier T."/>
            <person name="Nagra H."/>
            <person name="Otto T.D."/>
            <person name="Rawlings N."/>
            <person name="Sanchez A."/>
            <person name="Sanders M."/>
            <person name="Subramaniam C."/>
            <person name="Tay Y."/>
            <person name="Dear P."/>
            <person name="Doerig C."/>
            <person name="Gruber A."/>
            <person name="Parkinson J."/>
            <person name="Shirley M."/>
            <person name="Wan K.L."/>
            <person name="Berriman M."/>
            <person name="Tomley F."/>
            <person name="Pain A."/>
        </authorList>
    </citation>
    <scope>NUCLEOTIDE SEQUENCE</scope>
    <source>
        <strain evidence="4">Houghton</strain>
    </source>
</reference>
<reference evidence="4" key="2">
    <citation type="submission" date="2013-10" db="EMBL/GenBank/DDBJ databases">
        <authorList>
            <person name="Aslett M."/>
        </authorList>
    </citation>
    <scope>NUCLEOTIDE SEQUENCE</scope>
    <source>
        <strain evidence="4">Houghton</strain>
    </source>
</reference>
<dbReference type="Pfam" id="PF24573">
    <property type="entry name" value="HEAT_DAAF5"/>
    <property type="match status" value="1"/>
</dbReference>
<keyword evidence="5" id="KW-1185">Reference proteome</keyword>
<gene>
    <name evidence="4" type="ORF">EAH_00007870</name>
</gene>
<organism evidence="4 5">
    <name type="scientific">Eimeria acervulina</name>
    <name type="common">Coccidian parasite</name>
    <dbReference type="NCBI Taxonomy" id="5801"/>
    <lineage>
        <taxon>Eukaryota</taxon>
        <taxon>Sar</taxon>
        <taxon>Alveolata</taxon>
        <taxon>Apicomplexa</taxon>
        <taxon>Conoidasida</taxon>
        <taxon>Coccidia</taxon>
        <taxon>Eucoccidiorida</taxon>
        <taxon>Eimeriorina</taxon>
        <taxon>Eimeriidae</taxon>
        <taxon>Eimeria</taxon>
    </lineage>
</organism>